<gene>
    <name evidence="1" type="ORF">F5144DRAFT_147905</name>
</gene>
<organism evidence="1 2">
    <name type="scientific">Chaetomium tenue</name>
    <dbReference type="NCBI Taxonomy" id="1854479"/>
    <lineage>
        <taxon>Eukaryota</taxon>
        <taxon>Fungi</taxon>
        <taxon>Dikarya</taxon>
        <taxon>Ascomycota</taxon>
        <taxon>Pezizomycotina</taxon>
        <taxon>Sordariomycetes</taxon>
        <taxon>Sordariomycetidae</taxon>
        <taxon>Sordariales</taxon>
        <taxon>Chaetomiaceae</taxon>
        <taxon>Chaetomium</taxon>
    </lineage>
</organism>
<dbReference type="EMBL" id="JAGIZQ010000002">
    <property type="protein sequence ID" value="KAH6641779.1"/>
    <property type="molecule type" value="Genomic_DNA"/>
</dbReference>
<evidence type="ECO:0000313" key="2">
    <source>
        <dbReference type="Proteomes" id="UP000724584"/>
    </source>
</evidence>
<accession>A0ACB7PJ01</accession>
<proteinExistence type="predicted"/>
<reference evidence="1 2" key="1">
    <citation type="journal article" date="2021" name="Nat. Commun.">
        <title>Genetic determinants of endophytism in the Arabidopsis root mycobiome.</title>
        <authorList>
            <person name="Mesny F."/>
            <person name="Miyauchi S."/>
            <person name="Thiergart T."/>
            <person name="Pickel B."/>
            <person name="Atanasova L."/>
            <person name="Karlsson M."/>
            <person name="Huettel B."/>
            <person name="Barry K.W."/>
            <person name="Haridas S."/>
            <person name="Chen C."/>
            <person name="Bauer D."/>
            <person name="Andreopoulos W."/>
            <person name="Pangilinan J."/>
            <person name="LaButti K."/>
            <person name="Riley R."/>
            <person name="Lipzen A."/>
            <person name="Clum A."/>
            <person name="Drula E."/>
            <person name="Henrissat B."/>
            <person name="Kohler A."/>
            <person name="Grigoriev I.V."/>
            <person name="Martin F.M."/>
            <person name="Hacquard S."/>
        </authorList>
    </citation>
    <scope>NUCLEOTIDE SEQUENCE [LARGE SCALE GENOMIC DNA]</scope>
    <source>
        <strain evidence="1 2">MPI-SDFR-AT-0079</strain>
    </source>
</reference>
<name>A0ACB7PJ01_9PEZI</name>
<dbReference type="Proteomes" id="UP000724584">
    <property type="component" value="Unassembled WGS sequence"/>
</dbReference>
<comment type="caution">
    <text evidence="1">The sequence shown here is derived from an EMBL/GenBank/DDBJ whole genome shotgun (WGS) entry which is preliminary data.</text>
</comment>
<keyword evidence="2" id="KW-1185">Reference proteome</keyword>
<sequence>MVLGTKSSLFFFTPLFSFSLFFFPLLLVSFLKNGVLERELVGGFLGAFFCLFSWLGGWVERRIKRHSTHTRRDRKRKREKEAILLMVITLRLSSLFLPYSLLRFLSRMKFPVSGSRADFMMI</sequence>
<protein>
    <submittedName>
        <fullName evidence="1">Uncharacterized protein</fullName>
    </submittedName>
</protein>
<evidence type="ECO:0000313" key="1">
    <source>
        <dbReference type="EMBL" id="KAH6641779.1"/>
    </source>
</evidence>